<keyword evidence="3" id="KW-0233">DNA recombination</keyword>
<dbReference type="Gene3D" id="1.10.150.130">
    <property type="match status" value="1"/>
</dbReference>
<dbReference type="InterPro" id="IPR013762">
    <property type="entry name" value="Integrase-like_cat_sf"/>
</dbReference>
<feature type="domain" description="Core-binding (CB)" evidence="6">
    <location>
        <begin position="33"/>
        <end position="151"/>
    </location>
</feature>
<dbReference type="InterPro" id="IPR011010">
    <property type="entry name" value="DNA_brk_join_enz"/>
</dbReference>
<dbReference type="PANTHER" id="PTHR30349">
    <property type="entry name" value="PHAGE INTEGRASE-RELATED"/>
    <property type="match status" value="1"/>
</dbReference>
<dbReference type="InterPro" id="IPR050090">
    <property type="entry name" value="Tyrosine_recombinase_XerCD"/>
</dbReference>
<dbReference type="eggNOG" id="COG4974">
    <property type="taxonomic scope" value="Bacteria"/>
</dbReference>
<dbReference type="GO" id="GO:0003677">
    <property type="term" value="F:DNA binding"/>
    <property type="evidence" value="ECO:0007669"/>
    <property type="project" value="UniProtKB-UniRule"/>
</dbReference>
<evidence type="ECO:0000256" key="4">
    <source>
        <dbReference type="PROSITE-ProRule" id="PRU01248"/>
    </source>
</evidence>
<dbReference type="STRING" id="479431.Namu_3611"/>
<evidence type="ECO:0000256" key="3">
    <source>
        <dbReference type="ARBA" id="ARBA00023172"/>
    </source>
</evidence>
<dbReference type="PANTHER" id="PTHR30349:SF81">
    <property type="entry name" value="TYROSINE RECOMBINASE XERC"/>
    <property type="match status" value="1"/>
</dbReference>
<dbReference type="PROSITE" id="PS51898">
    <property type="entry name" value="TYR_RECOMBINASE"/>
    <property type="match status" value="1"/>
</dbReference>
<keyword evidence="2 4" id="KW-0238">DNA-binding</keyword>
<keyword evidence="8" id="KW-1185">Reference proteome</keyword>
<accession>C8XFF1</accession>
<evidence type="ECO:0000256" key="1">
    <source>
        <dbReference type="ARBA" id="ARBA00022908"/>
    </source>
</evidence>
<reference evidence="7 8" key="2">
    <citation type="journal article" date="2010" name="Stand. Genomic Sci.">
        <title>Complete genome sequence of Nakamurella multipartita type strain (Y-104).</title>
        <authorList>
            <person name="Tice H."/>
            <person name="Mayilraj S."/>
            <person name="Sims D."/>
            <person name="Lapidus A."/>
            <person name="Nolan M."/>
            <person name="Lucas S."/>
            <person name="Glavina Del Rio T."/>
            <person name="Copeland A."/>
            <person name="Cheng J.F."/>
            <person name="Meincke L."/>
            <person name="Bruce D."/>
            <person name="Goodwin L."/>
            <person name="Pitluck S."/>
            <person name="Ivanova N."/>
            <person name="Mavromatis K."/>
            <person name="Ovchinnikova G."/>
            <person name="Pati A."/>
            <person name="Chen A."/>
            <person name="Palaniappan K."/>
            <person name="Land M."/>
            <person name="Hauser L."/>
            <person name="Chang Y.J."/>
            <person name="Jeffries C.D."/>
            <person name="Detter J.C."/>
            <person name="Brettin T."/>
            <person name="Rohde M."/>
            <person name="Goker M."/>
            <person name="Bristow J."/>
            <person name="Eisen J.A."/>
            <person name="Markowitz V."/>
            <person name="Hugenholtz P."/>
            <person name="Kyrpides N.C."/>
            <person name="Klenk H.P."/>
            <person name="Chen F."/>
        </authorList>
    </citation>
    <scope>NUCLEOTIDE SEQUENCE [LARGE SCALE GENOMIC DNA]</scope>
    <source>
        <strain evidence="8">ATCC 700099 / DSM 44233 / CIP 104796 / JCM 9543 / NBRC 105858 / Y-104</strain>
    </source>
</reference>
<dbReference type="Gene3D" id="1.10.443.10">
    <property type="entry name" value="Intergrase catalytic core"/>
    <property type="match status" value="1"/>
</dbReference>
<dbReference type="AlphaFoldDB" id="C8XFF1"/>
<dbReference type="KEGG" id="nml:Namu_3611"/>
<dbReference type="InterPro" id="IPR044068">
    <property type="entry name" value="CB"/>
</dbReference>
<name>C8XFF1_NAKMY</name>
<protein>
    <submittedName>
        <fullName evidence="7">Integrase domain protein SAM domain protein</fullName>
    </submittedName>
</protein>
<dbReference type="Pfam" id="PF00589">
    <property type="entry name" value="Phage_integrase"/>
    <property type="match status" value="1"/>
</dbReference>
<evidence type="ECO:0000313" key="7">
    <source>
        <dbReference type="EMBL" id="ACV79928.1"/>
    </source>
</evidence>
<evidence type="ECO:0000313" key="8">
    <source>
        <dbReference type="Proteomes" id="UP000002218"/>
    </source>
</evidence>
<reference evidence="8" key="1">
    <citation type="submission" date="2009-09" db="EMBL/GenBank/DDBJ databases">
        <title>The complete genome of Nakamurella multipartita DSM 44233.</title>
        <authorList>
            <consortium name="US DOE Joint Genome Institute (JGI-PGF)"/>
            <person name="Lucas S."/>
            <person name="Copeland A."/>
            <person name="Lapidus A."/>
            <person name="Glavina del Rio T."/>
            <person name="Dalin E."/>
            <person name="Tice H."/>
            <person name="Bruce D."/>
            <person name="Goodwin L."/>
            <person name="Pitluck S."/>
            <person name="Kyrpides N."/>
            <person name="Mavromatis K."/>
            <person name="Ivanova N."/>
            <person name="Ovchinnikova G."/>
            <person name="Sims D."/>
            <person name="Meincke L."/>
            <person name="Brettin T."/>
            <person name="Detter J.C."/>
            <person name="Han C."/>
            <person name="Larimer F."/>
            <person name="Land M."/>
            <person name="Hauser L."/>
            <person name="Markowitz V."/>
            <person name="Cheng J.-F."/>
            <person name="Hugenholtz P."/>
            <person name="Woyke T."/>
            <person name="Wu D."/>
            <person name="Klenk H.-P."/>
            <person name="Eisen J.A."/>
        </authorList>
    </citation>
    <scope>NUCLEOTIDE SEQUENCE [LARGE SCALE GENOMIC DNA]</scope>
    <source>
        <strain evidence="8">ATCC 700099 / DSM 44233 / CIP 104796 / JCM 9543 / NBRC 105858 / Y-104</strain>
    </source>
</reference>
<dbReference type="GO" id="GO:0015074">
    <property type="term" value="P:DNA integration"/>
    <property type="evidence" value="ECO:0007669"/>
    <property type="project" value="UniProtKB-KW"/>
</dbReference>
<proteinExistence type="predicted"/>
<gene>
    <name evidence="7" type="ordered locus">Namu_3611</name>
</gene>
<dbReference type="InterPro" id="IPR010998">
    <property type="entry name" value="Integrase_recombinase_N"/>
</dbReference>
<evidence type="ECO:0000259" key="5">
    <source>
        <dbReference type="PROSITE" id="PS51898"/>
    </source>
</evidence>
<dbReference type="HOGENOM" id="CLU_056533_0_0_11"/>
<dbReference type="PROSITE" id="PS51900">
    <property type="entry name" value="CB"/>
    <property type="match status" value="1"/>
</dbReference>
<dbReference type="EMBL" id="CP001737">
    <property type="protein sequence ID" value="ACV79928.1"/>
    <property type="molecule type" value="Genomic_DNA"/>
</dbReference>
<dbReference type="InParanoid" id="C8XFF1"/>
<keyword evidence="1" id="KW-0229">DNA integration</keyword>
<evidence type="ECO:0000256" key="2">
    <source>
        <dbReference type="ARBA" id="ARBA00023125"/>
    </source>
</evidence>
<dbReference type="CDD" id="cd00397">
    <property type="entry name" value="DNA_BRE_C"/>
    <property type="match status" value="1"/>
</dbReference>
<dbReference type="InterPro" id="IPR002104">
    <property type="entry name" value="Integrase_catalytic"/>
</dbReference>
<dbReference type="SUPFAM" id="SSF56349">
    <property type="entry name" value="DNA breaking-rejoining enzymes"/>
    <property type="match status" value="1"/>
</dbReference>
<feature type="domain" description="Tyr recombinase" evidence="5">
    <location>
        <begin position="193"/>
        <end position="369"/>
    </location>
</feature>
<dbReference type="Proteomes" id="UP000002218">
    <property type="component" value="Chromosome"/>
</dbReference>
<dbReference type="GO" id="GO:0006310">
    <property type="term" value="P:DNA recombination"/>
    <property type="evidence" value="ECO:0007669"/>
    <property type="project" value="UniProtKB-KW"/>
</dbReference>
<dbReference type="Pfam" id="PF02899">
    <property type="entry name" value="Phage_int_SAM_1"/>
    <property type="match status" value="1"/>
</dbReference>
<sequence length="399" mass="43811">MDSLPAPRDVAMLRVPTIGRVHRTGRGPWEVLGADGEPVLAWVSFRGELVAGGCSAATCRSYAHDILRWLRFLAAVGVSWQQAGRVEVRDYVRWLRTAANPARDRRTAAGGRPPAGTVNTATGKAYLAAGYAPRTINHALSVLSEFYRHAVDADLGPLRSPVPLRRSVTRFPGQSTARAAVGGPAYRQREPVAQPRALSEPLLQRVFAALRHDRDRALIAVALSSGARASELLSMVRNGIDVGLGVVSVVPKGRPGRVWIPLAPEALVLIGRYLAAQPLGLPDDPVWMTIRRPAHPLTYFAMRQVLERVNQELGTNITWHDFRHTFAHRLLADDRLSLTDVQTLMRHRSLTTLTDYSAARLDELVTRLHEHLARPAPAPTVAVGYDQDDMQVLFPGLTP</sequence>
<organism evidence="7 8">
    <name type="scientific">Nakamurella multipartita (strain ATCC 700099 / DSM 44233 / CIP 104796 / JCM 9543 / NBRC 105858 / Y-104)</name>
    <name type="common">Microsphaera multipartita</name>
    <dbReference type="NCBI Taxonomy" id="479431"/>
    <lineage>
        <taxon>Bacteria</taxon>
        <taxon>Bacillati</taxon>
        <taxon>Actinomycetota</taxon>
        <taxon>Actinomycetes</taxon>
        <taxon>Nakamurellales</taxon>
        <taxon>Nakamurellaceae</taxon>
        <taxon>Nakamurella</taxon>
    </lineage>
</organism>
<evidence type="ECO:0000259" key="6">
    <source>
        <dbReference type="PROSITE" id="PS51900"/>
    </source>
</evidence>
<dbReference type="InterPro" id="IPR004107">
    <property type="entry name" value="Integrase_SAM-like_N"/>
</dbReference>